<keyword evidence="5" id="KW-0677">Repeat</keyword>
<evidence type="ECO:0000256" key="10">
    <source>
        <dbReference type="SAM" id="MobiDB-lite"/>
    </source>
</evidence>
<evidence type="ECO:0000256" key="5">
    <source>
        <dbReference type="ARBA" id="ARBA00022737"/>
    </source>
</evidence>
<evidence type="ECO:0000313" key="13">
    <source>
        <dbReference type="Proteomes" id="UP000192257"/>
    </source>
</evidence>
<keyword evidence="4 8" id="KW-0812">Transmembrane</keyword>
<evidence type="ECO:0000313" key="12">
    <source>
        <dbReference type="EMBL" id="ORC88381.1"/>
    </source>
</evidence>
<protein>
    <submittedName>
        <fullName evidence="12">Putative mitochondrial carrier protein</fullName>
    </submittedName>
</protein>
<dbReference type="InterPro" id="IPR044712">
    <property type="entry name" value="SLC25A32-like"/>
</dbReference>
<keyword evidence="13" id="KW-1185">Reference proteome</keyword>
<dbReference type="GO" id="GO:0055085">
    <property type="term" value="P:transmembrane transport"/>
    <property type="evidence" value="ECO:0007669"/>
    <property type="project" value="InterPro"/>
</dbReference>
<proteinExistence type="inferred from homology"/>
<comment type="subcellular location">
    <subcellularLocation>
        <location evidence="1">Membrane</location>
        <topology evidence="1">Multi-pass membrane protein</topology>
    </subcellularLocation>
</comment>
<dbReference type="PROSITE" id="PS50920">
    <property type="entry name" value="SOLCAR"/>
    <property type="match status" value="3"/>
</dbReference>
<organism evidence="12 13">
    <name type="scientific">Trypanosoma theileri</name>
    <dbReference type="NCBI Taxonomy" id="67003"/>
    <lineage>
        <taxon>Eukaryota</taxon>
        <taxon>Discoba</taxon>
        <taxon>Euglenozoa</taxon>
        <taxon>Kinetoplastea</taxon>
        <taxon>Metakinetoplastina</taxon>
        <taxon>Trypanosomatida</taxon>
        <taxon>Trypanosomatidae</taxon>
        <taxon>Trypanosoma</taxon>
    </lineage>
</organism>
<dbReference type="EMBL" id="NBCO01000017">
    <property type="protein sequence ID" value="ORC88381.1"/>
    <property type="molecule type" value="Genomic_DNA"/>
</dbReference>
<feature type="repeat" description="Solcar" evidence="8">
    <location>
        <begin position="239"/>
        <end position="328"/>
    </location>
</feature>
<dbReference type="GeneID" id="39986112"/>
<feature type="region of interest" description="Disordered" evidence="10">
    <location>
        <begin position="1"/>
        <end position="32"/>
    </location>
</feature>
<evidence type="ECO:0000256" key="6">
    <source>
        <dbReference type="ARBA" id="ARBA00022989"/>
    </source>
</evidence>
<dbReference type="Gene3D" id="1.50.40.10">
    <property type="entry name" value="Mitochondrial carrier domain"/>
    <property type="match status" value="1"/>
</dbReference>
<comment type="caution">
    <text evidence="12">The sequence shown here is derived from an EMBL/GenBank/DDBJ whole genome shotgun (WGS) entry which is preliminary data.</text>
</comment>
<evidence type="ECO:0000256" key="4">
    <source>
        <dbReference type="ARBA" id="ARBA00022692"/>
    </source>
</evidence>
<name>A0A1X0NUU7_9TRYP</name>
<keyword evidence="6 11" id="KW-1133">Transmembrane helix</keyword>
<evidence type="ECO:0000256" key="7">
    <source>
        <dbReference type="ARBA" id="ARBA00023136"/>
    </source>
</evidence>
<dbReference type="RefSeq" id="XP_028882447.1">
    <property type="nucleotide sequence ID" value="XM_029026332.1"/>
</dbReference>
<evidence type="ECO:0000256" key="8">
    <source>
        <dbReference type="PROSITE-ProRule" id="PRU00282"/>
    </source>
</evidence>
<feature type="repeat" description="Solcar" evidence="8">
    <location>
        <begin position="29"/>
        <end position="122"/>
    </location>
</feature>
<dbReference type="AlphaFoldDB" id="A0A1X0NUU7"/>
<reference evidence="12 13" key="1">
    <citation type="submission" date="2017-03" db="EMBL/GenBank/DDBJ databases">
        <title>An alternative strategy for trypanosome survival in the mammalian bloodstream revealed through genome and transcriptome analysis of the ubiquitous bovine parasite Trypanosoma (Megatrypanum) theileri.</title>
        <authorList>
            <person name="Kelly S."/>
            <person name="Ivens A."/>
            <person name="Mott A."/>
            <person name="O'Neill E."/>
            <person name="Emms D."/>
            <person name="Macleod O."/>
            <person name="Voorheis P."/>
            <person name="Matthews J."/>
            <person name="Matthews K."/>
            <person name="Carrington M."/>
        </authorList>
    </citation>
    <scope>NUCLEOTIDE SEQUENCE [LARGE SCALE GENOMIC DNA]</scope>
    <source>
        <strain evidence="12">Edinburgh</strain>
    </source>
</reference>
<evidence type="ECO:0000256" key="11">
    <source>
        <dbReference type="SAM" id="Phobius"/>
    </source>
</evidence>
<dbReference type="Proteomes" id="UP000192257">
    <property type="component" value="Unassembled WGS sequence"/>
</dbReference>
<dbReference type="OrthoDB" id="428293at2759"/>
<dbReference type="InterPro" id="IPR023395">
    <property type="entry name" value="MCP_dom_sf"/>
</dbReference>
<evidence type="ECO:0000256" key="9">
    <source>
        <dbReference type="RuleBase" id="RU000488"/>
    </source>
</evidence>
<keyword evidence="7 8" id="KW-0472">Membrane</keyword>
<dbReference type="InterPro" id="IPR018108">
    <property type="entry name" value="MCP_transmembrane"/>
</dbReference>
<accession>A0A1X0NUU7</accession>
<comment type="similarity">
    <text evidence="2 9">Belongs to the mitochondrial carrier (TC 2.A.29) family.</text>
</comment>
<gene>
    <name evidence="12" type="ORF">TM35_000172530</name>
</gene>
<keyword evidence="3 9" id="KW-0813">Transport</keyword>
<dbReference type="GO" id="GO:0006862">
    <property type="term" value="P:nucleotide transport"/>
    <property type="evidence" value="ECO:0007669"/>
    <property type="project" value="InterPro"/>
</dbReference>
<feature type="compositionally biased region" description="Basic and acidic residues" evidence="10">
    <location>
        <begin position="1"/>
        <end position="13"/>
    </location>
</feature>
<dbReference type="GO" id="GO:0016020">
    <property type="term" value="C:membrane"/>
    <property type="evidence" value="ECO:0007669"/>
    <property type="project" value="UniProtKB-SubCell"/>
</dbReference>
<dbReference type="VEuPathDB" id="TriTrypDB:TM35_000172530"/>
<evidence type="ECO:0000256" key="2">
    <source>
        <dbReference type="ARBA" id="ARBA00006375"/>
    </source>
</evidence>
<dbReference type="SUPFAM" id="SSF103506">
    <property type="entry name" value="Mitochondrial carrier"/>
    <property type="match status" value="1"/>
</dbReference>
<evidence type="ECO:0000256" key="1">
    <source>
        <dbReference type="ARBA" id="ARBA00004141"/>
    </source>
</evidence>
<dbReference type="Pfam" id="PF00153">
    <property type="entry name" value="Mito_carr"/>
    <property type="match status" value="3"/>
</dbReference>
<feature type="transmembrane region" description="Helical" evidence="11">
    <location>
        <begin position="93"/>
        <end position="115"/>
    </location>
</feature>
<feature type="compositionally biased region" description="Low complexity" evidence="10">
    <location>
        <begin position="15"/>
        <end position="27"/>
    </location>
</feature>
<dbReference type="PANTHER" id="PTHR45683">
    <property type="entry name" value="MITOCHONDRIAL NICOTINAMIDE ADENINE DINUCLEOTIDE TRANSPORTER 1-RELATED-RELATED"/>
    <property type="match status" value="1"/>
</dbReference>
<evidence type="ECO:0000256" key="3">
    <source>
        <dbReference type="ARBA" id="ARBA00022448"/>
    </source>
</evidence>
<sequence length="337" mass="38455">MRSGKADDIERQQQRQKQGQGQGQNKQSASPLAHTMATQVAGAVSTMMLYPFDTLRIRFMSQDGTLQRQHNGQTYHSISKALTTIYREEGLRALFRGCHIAVMGAVAAWGVYMYLYRSLCSLSDLYMPQGELKQVEDFVRRSFLSGVASSCSAVVCNPIWLLKTRMQLEEISFRTSGTRTGNYLSFIRGLIHVIQTTGFFSLWRGVSAQILLGLPNAFNFPLYELFKSYYMRYTSRDNLSTLEISLCSTAAKSLVTLFAHPILVLKTRLQDHRSRCGELKYVSFFQSSSLIWKRDGLRGMYRGVVPSFFQTVPRLVMTIVLYEKFMQFYSKRNSLSN</sequence>
<feature type="repeat" description="Solcar" evidence="8">
    <location>
        <begin position="136"/>
        <end position="229"/>
    </location>
</feature>